<accession>A0A915D4N9</accession>
<dbReference type="Proteomes" id="UP000887574">
    <property type="component" value="Unplaced"/>
</dbReference>
<reference evidence="2" key="1">
    <citation type="submission" date="2022-11" db="UniProtKB">
        <authorList>
            <consortium name="WormBaseParasite"/>
        </authorList>
    </citation>
    <scope>IDENTIFICATION</scope>
</reference>
<dbReference type="WBParaSite" id="jg15544">
    <property type="protein sequence ID" value="jg15544"/>
    <property type="gene ID" value="jg15544"/>
</dbReference>
<name>A0A915D4N9_9BILA</name>
<organism evidence="1 2">
    <name type="scientific">Ditylenchus dipsaci</name>
    <dbReference type="NCBI Taxonomy" id="166011"/>
    <lineage>
        <taxon>Eukaryota</taxon>
        <taxon>Metazoa</taxon>
        <taxon>Ecdysozoa</taxon>
        <taxon>Nematoda</taxon>
        <taxon>Chromadorea</taxon>
        <taxon>Rhabditida</taxon>
        <taxon>Tylenchina</taxon>
        <taxon>Tylenchomorpha</taxon>
        <taxon>Sphaerularioidea</taxon>
        <taxon>Anguinidae</taxon>
        <taxon>Anguininae</taxon>
        <taxon>Ditylenchus</taxon>
    </lineage>
</organism>
<evidence type="ECO:0000313" key="1">
    <source>
        <dbReference type="Proteomes" id="UP000887574"/>
    </source>
</evidence>
<sequence length="85" mass="9796">MSNKTRDSLLYVDKEWGAQTQGWKRKNHVFLLRMPQNSRLWRIRDSGSRKTPLPSWVAIQGIDPEVCWEGSGNGANHFVQGLRSD</sequence>
<evidence type="ECO:0000313" key="2">
    <source>
        <dbReference type="WBParaSite" id="jg15544"/>
    </source>
</evidence>
<protein>
    <submittedName>
        <fullName evidence="2">Uncharacterized protein</fullName>
    </submittedName>
</protein>
<proteinExistence type="predicted"/>
<dbReference type="AlphaFoldDB" id="A0A915D4N9"/>
<keyword evidence="1" id="KW-1185">Reference proteome</keyword>